<name>A0AAN1CT08_9VIBR</name>
<keyword evidence="5 7" id="KW-1133">Transmembrane helix</keyword>
<evidence type="ECO:0000256" key="3">
    <source>
        <dbReference type="ARBA" id="ARBA00022475"/>
    </source>
</evidence>
<feature type="transmembrane region" description="Helical" evidence="7">
    <location>
        <begin position="206"/>
        <end position="226"/>
    </location>
</feature>
<dbReference type="AlphaFoldDB" id="A0AAN1CT08"/>
<accession>A0AAN1CT08</accession>
<reference evidence="8 9" key="1">
    <citation type="submission" date="2016-06" db="EMBL/GenBank/DDBJ databases">
        <title>Adaptive Radiation by Waves of Gene Transfer Leads to Fine-Scale Resource Partitioning in Marine Microbes.</title>
        <authorList>
            <person name="Hehemann J.-H."/>
            <person name="Arevalo P."/>
            <person name="Datta M.S."/>
            <person name="Yu X."/>
            <person name="Corzett C."/>
            <person name="Henschel A."/>
            <person name="Preheim S.P."/>
            <person name="Timberlake S."/>
            <person name="Alm E.J."/>
            <person name="Polz M.F."/>
        </authorList>
    </citation>
    <scope>NUCLEOTIDE SEQUENCE [LARGE SCALE GENOMIC DNA]</scope>
    <source>
        <strain evidence="8 9">FF50</strain>
    </source>
</reference>
<dbReference type="GO" id="GO:0055085">
    <property type="term" value="P:transmembrane transport"/>
    <property type="evidence" value="ECO:0007669"/>
    <property type="project" value="InterPro"/>
</dbReference>
<keyword evidence="4 7" id="KW-0812">Transmembrane</keyword>
<dbReference type="PANTHER" id="PTHR36838">
    <property type="entry name" value="AUXIN EFFLUX CARRIER FAMILY PROTEIN"/>
    <property type="match status" value="1"/>
</dbReference>
<gene>
    <name evidence="8" type="ORF">A6E01_08965</name>
</gene>
<evidence type="ECO:0000256" key="6">
    <source>
        <dbReference type="ARBA" id="ARBA00023136"/>
    </source>
</evidence>
<dbReference type="InterPro" id="IPR004776">
    <property type="entry name" value="Mem_transp_PIN-like"/>
</dbReference>
<dbReference type="KEGG" id="vbr:A6E01_08965"/>
<keyword evidence="2" id="KW-0813">Transport</keyword>
<evidence type="ECO:0000256" key="2">
    <source>
        <dbReference type="ARBA" id="ARBA00022448"/>
    </source>
</evidence>
<feature type="transmembrane region" description="Helical" evidence="7">
    <location>
        <begin position="264"/>
        <end position="284"/>
    </location>
</feature>
<feature type="transmembrane region" description="Helical" evidence="7">
    <location>
        <begin position="232"/>
        <end position="252"/>
    </location>
</feature>
<dbReference type="Proteomes" id="UP000092018">
    <property type="component" value="Chromosome 1"/>
</dbReference>
<evidence type="ECO:0000256" key="4">
    <source>
        <dbReference type="ARBA" id="ARBA00022692"/>
    </source>
</evidence>
<feature type="transmembrane region" description="Helical" evidence="7">
    <location>
        <begin position="47"/>
        <end position="65"/>
    </location>
</feature>
<evidence type="ECO:0000313" key="8">
    <source>
        <dbReference type="EMBL" id="ANO34115.1"/>
    </source>
</evidence>
<feature type="transmembrane region" description="Helical" evidence="7">
    <location>
        <begin position="107"/>
        <end position="127"/>
    </location>
</feature>
<evidence type="ECO:0000256" key="5">
    <source>
        <dbReference type="ARBA" id="ARBA00022989"/>
    </source>
</evidence>
<protein>
    <submittedName>
        <fullName evidence="8">Auxin Efflux carrier</fullName>
    </submittedName>
</protein>
<feature type="transmembrane region" description="Helical" evidence="7">
    <location>
        <begin position="147"/>
        <end position="169"/>
    </location>
</feature>
<feature type="transmembrane region" description="Helical" evidence="7">
    <location>
        <begin position="175"/>
        <end position="194"/>
    </location>
</feature>
<dbReference type="Pfam" id="PF03547">
    <property type="entry name" value="Mem_trans"/>
    <property type="match status" value="1"/>
</dbReference>
<evidence type="ECO:0000256" key="7">
    <source>
        <dbReference type="SAM" id="Phobius"/>
    </source>
</evidence>
<evidence type="ECO:0000313" key="9">
    <source>
        <dbReference type="Proteomes" id="UP000092018"/>
    </source>
</evidence>
<feature type="transmembrane region" description="Helical" evidence="7">
    <location>
        <begin position="16"/>
        <end position="35"/>
    </location>
</feature>
<sequence>MLAKFIHAFNETRVGWVRSFAFAFLTPTLFFGSMVKADFDHLPSLNLVISYLLAMFTLFVLMRLFLAKTCDETSSCSNIKSMSALYPNAVGVGVPLIFSLYGTEAELILMGVVFINLVLVLPLFNILMIRSGEAGFYSYRKVASDPIIIAIVTGALINLLSIPLPSYLLSAVDHVGMYALPIILLVLGASLSFYNTQQLLQQKVTMLLFVKMIGFPFIVLCISYFWLQLDLLEMQVLVLLCSLPTGINVYLLAERYQVAREATASVIVGSTGLSLLSVFAWEVIVSRLV</sequence>
<organism evidence="8 9">
    <name type="scientific">Vibrio breoganii</name>
    <dbReference type="NCBI Taxonomy" id="553239"/>
    <lineage>
        <taxon>Bacteria</taxon>
        <taxon>Pseudomonadati</taxon>
        <taxon>Pseudomonadota</taxon>
        <taxon>Gammaproteobacteria</taxon>
        <taxon>Vibrionales</taxon>
        <taxon>Vibrionaceae</taxon>
        <taxon>Vibrio</taxon>
    </lineage>
</organism>
<comment type="subcellular location">
    <subcellularLocation>
        <location evidence="1">Membrane</location>
        <topology evidence="1">Multi-pass membrane protein</topology>
    </subcellularLocation>
</comment>
<dbReference type="PANTHER" id="PTHR36838:SF3">
    <property type="entry name" value="TRANSPORTER AUXIN EFFLUX CARRIER EC FAMILY"/>
    <property type="match status" value="1"/>
</dbReference>
<keyword evidence="3" id="KW-1003">Cell membrane</keyword>
<feature type="transmembrane region" description="Helical" evidence="7">
    <location>
        <begin position="85"/>
        <end position="101"/>
    </location>
</feature>
<evidence type="ECO:0000256" key="1">
    <source>
        <dbReference type="ARBA" id="ARBA00004141"/>
    </source>
</evidence>
<dbReference type="GO" id="GO:0016020">
    <property type="term" value="C:membrane"/>
    <property type="evidence" value="ECO:0007669"/>
    <property type="project" value="UniProtKB-SubCell"/>
</dbReference>
<proteinExistence type="predicted"/>
<keyword evidence="6 7" id="KW-0472">Membrane</keyword>
<dbReference type="EMBL" id="CP016177">
    <property type="protein sequence ID" value="ANO34115.1"/>
    <property type="molecule type" value="Genomic_DNA"/>
</dbReference>